<dbReference type="PANTHER" id="PTHR37042:SF4">
    <property type="entry name" value="OUTER MEMBRANE PROTEIN RV1973"/>
    <property type="match status" value="1"/>
</dbReference>
<dbReference type="GO" id="GO:0016020">
    <property type="term" value="C:membrane"/>
    <property type="evidence" value="ECO:0007669"/>
    <property type="project" value="UniProtKB-SubCell"/>
</dbReference>
<sequence length="223" mass="23446">MTTMGTEQDSARVQLARTRVEEATRAARLAVIAATPQLRARALRRTRYLRIGLYAVAALVVVLLVATAVAAWQVRGHDREAELQRNVLASAREAITSMLTADPDRAGAYVDEVLAVSTGPQRERIEKARDVLTAEVAGQPGPSVGQVVSAGLVTDPGSDDEGARAGVLVVADATNPVLLGGRPDDGGENPGADAVDTTAERLTATLTMERTGDGWKIAEARLS</sequence>
<reference evidence="4 5" key="1">
    <citation type="submission" date="2019-02" db="EMBL/GenBank/DDBJ databases">
        <authorList>
            <consortium name="Pathogen Informatics"/>
        </authorList>
    </citation>
    <scope>NUCLEOTIDE SEQUENCE [LARGE SCALE GENOMIC DNA]</scope>
    <source>
        <strain evidence="4 5">3012STDY6756503</strain>
    </source>
</reference>
<evidence type="ECO:0000313" key="4">
    <source>
        <dbReference type="EMBL" id="VFA88102.1"/>
    </source>
</evidence>
<keyword evidence="2 3" id="KW-0472">Membrane</keyword>
<keyword evidence="3" id="KW-0812">Transmembrane</keyword>
<comment type="caution">
    <text evidence="4">The sequence shown here is derived from an EMBL/GenBank/DDBJ whole genome shotgun (WGS) entry which is preliminary data.</text>
</comment>
<feature type="transmembrane region" description="Helical" evidence="3">
    <location>
        <begin position="51"/>
        <end position="72"/>
    </location>
</feature>
<comment type="subcellular location">
    <subcellularLocation>
        <location evidence="1">Membrane</location>
    </subcellularLocation>
</comment>
<keyword evidence="3" id="KW-1133">Transmembrane helix</keyword>
<evidence type="ECO:0000256" key="3">
    <source>
        <dbReference type="SAM" id="Phobius"/>
    </source>
</evidence>
<name>A0ABD7V191_9ACTN</name>
<gene>
    <name evidence="4" type="ORF">NCTC8139_01644</name>
</gene>
<protein>
    <recommendedName>
        <fullName evidence="6">Mce-associated membrane protein</fullName>
    </recommendedName>
</protein>
<accession>A0ABD7V191</accession>
<proteinExistence type="predicted"/>
<dbReference type="EMBL" id="CAACYD010000006">
    <property type="protein sequence ID" value="VFA88102.1"/>
    <property type="molecule type" value="Genomic_DNA"/>
</dbReference>
<organism evidence="4 5">
    <name type="scientific">Gordonia paraffinivorans</name>
    <dbReference type="NCBI Taxonomy" id="175628"/>
    <lineage>
        <taxon>Bacteria</taxon>
        <taxon>Bacillati</taxon>
        <taxon>Actinomycetota</taxon>
        <taxon>Actinomycetes</taxon>
        <taxon>Mycobacteriales</taxon>
        <taxon>Gordoniaceae</taxon>
        <taxon>Gordonia</taxon>
    </lineage>
</organism>
<dbReference type="Proteomes" id="UP000360750">
    <property type="component" value="Unassembled WGS sequence"/>
</dbReference>
<evidence type="ECO:0008006" key="6">
    <source>
        <dbReference type="Google" id="ProtNLM"/>
    </source>
</evidence>
<evidence type="ECO:0000313" key="5">
    <source>
        <dbReference type="Proteomes" id="UP000360750"/>
    </source>
</evidence>
<evidence type="ECO:0000256" key="1">
    <source>
        <dbReference type="ARBA" id="ARBA00004370"/>
    </source>
</evidence>
<evidence type="ECO:0000256" key="2">
    <source>
        <dbReference type="ARBA" id="ARBA00023136"/>
    </source>
</evidence>
<dbReference type="AlphaFoldDB" id="A0ABD7V191"/>
<dbReference type="PANTHER" id="PTHR37042">
    <property type="entry name" value="OUTER MEMBRANE PROTEIN RV1973"/>
    <property type="match status" value="1"/>
</dbReference>